<dbReference type="Proteomes" id="UP001630127">
    <property type="component" value="Unassembled WGS sequence"/>
</dbReference>
<reference evidence="1 2" key="1">
    <citation type="submission" date="2024-11" db="EMBL/GenBank/DDBJ databases">
        <title>A near-complete genome assembly of Cinchona calisaya.</title>
        <authorList>
            <person name="Lian D.C."/>
            <person name="Zhao X.W."/>
            <person name="Wei L."/>
        </authorList>
    </citation>
    <scope>NUCLEOTIDE SEQUENCE [LARGE SCALE GENOMIC DNA]</scope>
    <source>
        <tissue evidence="1">Nenye</tissue>
    </source>
</reference>
<organism evidence="1 2">
    <name type="scientific">Cinchona calisaya</name>
    <dbReference type="NCBI Taxonomy" id="153742"/>
    <lineage>
        <taxon>Eukaryota</taxon>
        <taxon>Viridiplantae</taxon>
        <taxon>Streptophyta</taxon>
        <taxon>Embryophyta</taxon>
        <taxon>Tracheophyta</taxon>
        <taxon>Spermatophyta</taxon>
        <taxon>Magnoliopsida</taxon>
        <taxon>eudicotyledons</taxon>
        <taxon>Gunneridae</taxon>
        <taxon>Pentapetalae</taxon>
        <taxon>asterids</taxon>
        <taxon>lamiids</taxon>
        <taxon>Gentianales</taxon>
        <taxon>Rubiaceae</taxon>
        <taxon>Cinchonoideae</taxon>
        <taxon>Cinchoneae</taxon>
        <taxon>Cinchona</taxon>
    </lineage>
</organism>
<comment type="caution">
    <text evidence="1">The sequence shown here is derived from an EMBL/GenBank/DDBJ whole genome shotgun (WGS) entry which is preliminary data.</text>
</comment>
<proteinExistence type="predicted"/>
<dbReference type="AlphaFoldDB" id="A0ABD2XSU9"/>
<sequence>MLVGKAYKVEGCLCFGPRYWSNSLHYRAFARKQKMFEQYQHKVASRIIHLIKSNFNGPYPSSKKMPKELRDMMFREFENIYCWLSKDAKDVCKIFKHHGSE</sequence>
<gene>
    <name evidence="1" type="ORF">ACH5RR_041044</name>
</gene>
<evidence type="ECO:0000313" key="2">
    <source>
        <dbReference type="Proteomes" id="UP001630127"/>
    </source>
</evidence>
<name>A0ABD2XSU9_9GENT</name>
<keyword evidence="2" id="KW-1185">Reference proteome</keyword>
<dbReference type="EMBL" id="JBJUIK010000017">
    <property type="protein sequence ID" value="KAL3498312.1"/>
    <property type="molecule type" value="Genomic_DNA"/>
</dbReference>
<evidence type="ECO:0000313" key="1">
    <source>
        <dbReference type="EMBL" id="KAL3498312.1"/>
    </source>
</evidence>
<protein>
    <submittedName>
        <fullName evidence="1">Uncharacterized protein</fullName>
    </submittedName>
</protein>
<accession>A0ABD2XSU9</accession>